<comment type="catalytic activity">
    <reaction evidence="1">
        <text>a 4-O-methyl-thymidine in DNA + L-cysteinyl-[protein] = a thymidine in DNA + S-methyl-L-cysteinyl-[protein]</text>
        <dbReference type="Rhea" id="RHEA:53428"/>
        <dbReference type="Rhea" id="RHEA-COMP:10131"/>
        <dbReference type="Rhea" id="RHEA-COMP:10132"/>
        <dbReference type="Rhea" id="RHEA-COMP:13555"/>
        <dbReference type="Rhea" id="RHEA-COMP:13556"/>
        <dbReference type="ChEBI" id="CHEBI:29950"/>
        <dbReference type="ChEBI" id="CHEBI:82612"/>
        <dbReference type="ChEBI" id="CHEBI:137386"/>
        <dbReference type="ChEBI" id="CHEBI:137387"/>
        <dbReference type="EC" id="2.1.1.63"/>
    </reaction>
</comment>
<dbReference type="OrthoDB" id="9802228at2"/>
<evidence type="ECO:0000256" key="4">
    <source>
        <dbReference type="ARBA" id="ARBA00022763"/>
    </source>
</evidence>
<keyword evidence="7" id="KW-0234">DNA repair</keyword>
<dbReference type="STRING" id="408074.SAMN05660909_04572"/>
<dbReference type="SUPFAM" id="SSF53155">
    <property type="entry name" value="Methylated DNA-protein cysteine methyltransferase domain"/>
    <property type="match status" value="1"/>
</dbReference>
<dbReference type="InterPro" id="IPR036217">
    <property type="entry name" value="MethylDNA_cys_MeTrfase_DNAb"/>
</dbReference>
<proteinExistence type="predicted"/>
<keyword evidence="4" id="KW-0227">DNA damage</keyword>
<dbReference type="Gene3D" id="3.30.160.70">
    <property type="entry name" value="Methylated DNA-protein cysteine methyltransferase domain"/>
    <property type="match status" value="1"/>
</dbReference>
<dbReference type="Gene3D" id="1.10.10.10">
    <property type="entry name" value="Winged helix-like DNA-binding domain superfamily/Winged helix DNA-binding domain"/>
    <property type="match status" value="1"/>
</dbReference>
<dbReference type="GO" id="GO:0032259">
    <property type="term" value="P:methylation"/>
    <property type="evidence" value="ECO:0007669"/>
    <property type="project" value="UniProtKB-KW"/>
</dbReference>
<dbReference type="Pfam" id="PF02870">
    <property type="entry name" value="Methyltransf_1N"/>
    <property type="match status" value="1"/>
</dbReference>
<keyword evidence="2 10" id="KW-0489">Methyltransferase</keyword>
<comment type="catalytic activity">
    <reaction evidence="8">
        <text>a 6-O-methyl-2'-deoxyguanosine in DNA + L-cysteinyl-[protein] = S-methyl-L-cysteinyl-[protein] + a 2'-deoxyguanosine in DNA</text>
        <dbReference type="Rhea" id="RHEA:24000"/>
        <dbReference type="Rhea" id="RHEA-COMP:10131"/>
        <dbReference type="Rhea" id="RHEA-COMP:10132"/>
        <dbReference type="Rhea" id="RHEA-COMP:11367"/>
        <dbReference type="Rhea" id="RHEA-COMP:11368"/>
        <dbReference type="ChEBI" id="CHEBI:29950"/>
        <dbReference type="ChEBI" id="CHEBI:82612"/>
        <dbReference type="ChEBI" id="CHEBI:85445"/>
        <dbReference type="ChEBI" id="CHEBI:85448"/>
        <dbReference type="EC" id="2.1.1.63"/>
    </reaction>
</comment>
<dbReference type="InterPro" id="IPR001497">
    <property type="entry name" value="MethylDNA_cys_MeTrfase_AS"/>
</dbReference>
<dbReference type="InterPro" id="IPR018060">
    <property type="entry name" value="HTH_AraC"/>
</dbReference>
<dbReference type="NCBIfam" id="TIGR00589">
    <property type="entry name" value="ogt"/>
    <property type="match status" value="1"/>
</dbReference>
<dbReference type="GO" id="GO:0003908">
    <property type="term" value="F:methylated-DNA-[protein]-cysteine S-methyltransferase activity"/>
    <property type="evidence" value="ECO:0007669"/>
    <property type="project" value="UniProtKB-EC"/>
</dbReference>
<evidence type="ECO:0000256" key="7">
    <source>
        <dbReference type="ARBA" id="ARBA00023204"/>
    </source>
</evidence>
<dbReference type="Proteomes" id="UP000199656">
    <property type="component" value="Unassembled WGS sequence"/>
</dbReference>
<dbReference type="PANTHER" id="PTHR10815:SF13">
    <property type="entry name" value="METHYLATED-DNA--PROTEIN-CYSTEINE METHYLTRANSFERASE"/>
    <property type="match status" value="1"/>
</dbReference>
<dbReference type="EMBL" id="FNRL01000027">
    <property type="protein sequence ID" value="SEA99105.1"/>
    <property type="molecule type" value="Genomic_DNA"/>
</dbReference>
<reference evidence="11" key="1">
    <citation type="submission" date="2016-10" db="EMBL/GenBank/DDBJ databases">
        <authorList>
            <person name="Varghese N."/>
            <person name="Submissions S."/>
        </authorList>
    </citation>
    <scope>NUCLEOTIDE SEQUENCE [LARGE SCALE GENOMIC DNA]</scope>
    <source>
        <strain evidence="11">DSM 23920</strain>
    </source>
</reference>
<dbReference type="Pfam" id="PF12833">
    <property type="entry name" value="HTH_18"/>
    <property type="match status" value="1"/>
</dbReference>
<dbReference type="Pfam" id="PF01035">
    <property type="entry name" value="DNA_binding_1"/>
    <property type="match status" value="1"/>
</dbReference>
<dbReference type="RefSeq" id="WP_089764614.1">
    <property type="nucleotide sequence ID" value="NZ_BKAT01000047.1"/>
</dbReference>
<sequence>MNTQQEIDFNRIASAIDYLKTNFKSQPSLEAAAAHVHLSAFHFQRMFREWAGVTPKQFLQYLSVNYAKDILQETAANLADAAYETGLSGTGRLHDLFIKIEGMTPGEYRQGGESLTINYSFADSPFGMLIVAATAKGICHMAFADEGTDKALEELKTIFPNARYQQVVDKHQQNALFVFSQDWKKLDEIKLHLKATPFQIKVWETLLKIPAGGLTTYASLAAQTGNAQAARAVGSAVGSNPVAFLIPCHRVIKSTGVIGEYHWNSYRKNAIIGWEAARFRATAEHPGSGS</sequence>
<keyword evidence="11" id="KW-1185">Reference proteome</keyword>
<evidence type="ECO:0000259" key="9">
    <source>
        <dbReference type="PROSITE" id="PS01124"/>
    </source>
</evidence>
<keyword evidence="3 10" id="KW-0808">Transferase</keyword>
<protein>
    <submittedName>
        <fullName evidence="10">AraC family transcriptional regulator, regulatory protein of adaptative response / methylated-DNA-[protein]-cysteine methyltransferase</fullName>
    </submittedName>
</protein>
<dbReference type="GO" id="GO:0003700">
    <property type="term" value="F:DNA-binding transcription factor activity"/>
    <property type="evidence" value="ECO:0007669"/>
    <property type="project" value="InterPro"/>
</dbReference>
<feature type="domain" description="HTH araC/xylS-type" evidence="9">
    <location>
        <begin position="13"/>
        <end position="111"/>
    </location>
</feature>
<keyword evidence="6" id="KW-0804">Transcription</keyword>
<dbReference type="GO" id="GO:0006281">
    <property type="term" value="P:DNA repair"/>
    <property type="evidence" value="ECO:0007669"/>
    <property type="project" value="UniProtKB-KW"/>
</dbReference>
<evidence type="ECO:0000256" key="6">
    <source>
        <dbReference type="ARBA" id="ARBA00023163"/>
    </source>
</evidence>
<dbReference type="CDD" id="cd06445">
    <property type="entry name" value="ATase"/>
    <property type="match status" value="1"/>
</dbReference>
<dbReference type="InterPro" id="IPR009057">
    <property type="entry name" value="Homeodomain-like_sf"/>
</dbReference>
<keyword evidence="5" id="KW-0805">Transcription regulation</keyword>
<dbReference type="Gene3D" id="1.10.10.60">
    <property type="entry name" value="Homeodomain-like"/>
    <property type="match status" value="1"/>
</dbReference>
<evidence type="ECO:0000256" key="1">
    <source>
        <dbReference type="ARBA" id="ARBA00001286"/>
    </source>
</evidence>
<dbReference type="PROSITE" id="PS00374">
    <property type="entry name" value="MGMT"/>
    <property type="match status" value="1"/>
</dbReference>
<evidence type="ECO:0000256" key="2">
    <source>
        <dbReference type="ARBA" id="ARBA00022603"/>
    </source>
</evidence>
<gene>
    <name evidence="10" type="ORF">SAMN05660909_04572</name>
</gene>
<accession>A0A1H4FP96</accession>
<organism evidence="10 11">
    <name type="scientific">Chitinophaga terrae</name>
    <name type="common">ex Kim and Jung 2007</name>
    <dbReference type="NCBI Taxonomy" id="408074"/>
    <lineage>
        <taxon>Bacteria</taxon>
        <taxon>Pseudomonadati</taxon>
        <taxon>Bacteroidota</taxon>
        <taxon>Chitinophagia</taxon>
        <taxon>Chitinophagales</taxon>
        <taxon>Chitinophagaceae</taxon>
        <taxon>Chitinophaga</taxon>
    </lineage>
</organism>
<evidence type="ECO:0000313" key="10">
    <source>
        <dbReference type="EMBL" id="SEA99105.1"/>
    </source>
</evidence>
<dbReference type="GO" id="GO:0043565">
    <property type="term" value="F:sequence-specific DNA binding"/>
    <property type="evidence" value="ECO:0007669"/>
    <property type="project" value="InterPro"/>
</dbReference>
<dbReference type="InterPro" id="IPR036388">
    <property type="entry name" value="WH-like_DNA-bd_sf"/>
</dbReference>
<dbReference type="PANTHER" id="PTHR10815">
    <property type="entry name" value="METHYLATED-DNA--PROTEIN-CYSTEINE METHYLTRANSFERASE"/>
    <property type="match status" value="1"/>
</dbReference>
<evidence type="ECO:0000256" key="5">
    <source>
        <dbReference type="ARBA" id="ARBA00023015"/>
    </source>
</evidence>
<dbReference type="InterPro" id="IPR008332">
    <property type="entry name" value="MethylG_MeTrfase_N"/>
</dbReference>
<dbReference type="SUPFAM" id="SSF46689">
    <property type="entry name" value="Homeodomain-like"/>
    <property type="match status" value="2"/>
</dbReference>
<dbReference type="SMART" id="SM00342">
    <property type="entry name" value="HTH_ARAC"/>
    <property type="match status" value="1"/>
</dbReference>
<name>A0A1H4FP96_9BACT</name>
<evidence type="ECO:0000313" key="11">
    <source>
        <dbReference type="Proteomes" id="UP000199656"/>
    </source>
</evidence>
<dbReference type="SUPFAM" id="SSF46767">
    <property type="entry name" value="Methylated DNA-protein cysteine methyltransferase, C-terminal domain"/>
    <property type="match status" value="1"/>
</dbReference>
<evidence type="ECO:0000256" key="3">
    <source>
        <dbReference type="ARBA" id="ARBA00022679"/>
    </source>
</evidence>
<dbReference type="InterPro" id="IPR014048">
    <property type="entry name" value="MethylDNA_cys_MeTrfase_DNA-bd"/>
</dbReference>
<dbReference type="InterPro" id="IPR036631">
    <property type="entry name" value="MGMT_N_sf"/>
</dbReference>
<dbReference type="AlphaFoldDB" id="A0A1H4FP96"/>
<evidence type="ECO:0000256" key="8">
    <source>
        <dbReference type="ARBA" id="ARBA00049348"/>
    </source>
</evidence>
<dbReference type="PROSITE" id="PS01124">
    <property type="entry name" value="HTH_ARAC_FAMILY_2"/>
    <property type="match status" value="1"/>
</dbReference>